<comment type="caution">
    <text evidence="2">The sequence shown here is derived from an EMBL/GenBank/DDBJ whole genome shotgun (WGS) entry which is preliminary data.</text>
</comment>
<gene>
    <name evidence="2" type="ORF">RM844_14740</name>
</gene>
<evidence type="ECO:0000313" key="3">
    <source>
        <dbReference type="Proteomes" id="UP001183410"/>
    </source>
</evidence>
<dbReference type="RefSeq" id="WP_311667612.1">
    <property type="nucleotide sequence ID" value="NZ_JAVREO010000007.1"/>
</dbReference>
<keyword evidence="3" id="KW-1185">Reference proteome</keyword>
<protein>
    <submittedName>
        <fullName evidence="2">Uncharacterized protein</fullName>
    </submittedName>
</protein>
<evidence type="ECO:0000313" key="2">
    <source>
        <dbReference type="EMBL" id="MDT0267544.1"/>
    </source>
</evidence>
<name>A0ABU2JSS2_9ACTN</name>
<reference evidence="3" key="1">
    <citation type="submission" date="2023-07" db="EMBL/GenBank/DDBJ databases">
        <title>30 novel species of actinomycetes from the DSMZ collection.</title>
        <authorList>
            <person name="Nouioui I."/>
        </authorList>
    </citation>
    <scope>NUCLEOTIDE SEQUENCE [LARGE SCALE GENOMIC DNA]</scope>
    <source>
        <strain evidence="3">DSM 44915</strain>
    </source>
</reference>
<proteinExistence type="predicted"/>
<feature type="region of interest" description="Disordered" evidence="1">
    <location>
        <begin position="1"/>
        <end position="47"/>
    </location>
</feature>
<sequence>MDNEDKIHRPLPSSSSPAQAHLLKKAADFGRHPTPQQPGHHVSYFEHPTDDADETITALLPRCSSP</sequence>
<evidence type="ECO:0000256" key="1">
    <source>
        <dbReference type="SAM" id="MobiDB-lite"/>
    </source>
</evidence>
<dbReference type="Proteomes" id="UP001183410">
    <property type="component" value="Unassembled WGS sequence"/>
</dbReference>
<accession>A0ABU2JSS2</accession>
<dbReference type="EMBL" id="JAVREO010000007">
    <property type="protein sequence ID" value="MDT0267544.1"/>
    <property type="molecule type" value="Genomic_DNA"/>
</dbReference>
<organism evidence="2 3">
    <name type="scientific">Streptomyces chisholmiae</name>
    <dbReference type="NCBI Taxonomy" id="3075540"/>
    <lineage>
        <taxon>Bacteria</taxon>
        <taxon>Bacillati</taxon>
        <taxon>Actinomycetota</taxon>
        <taxon>Actinomycetes</taxon>
        <taxon>Kitasatosporales</taxon>
        <taxon>Streptomycetaceae</taxon>
        <taxon>Streptomyces</taxon>
    </lineage>
</organism>